<feature type="transmembrane region" description="Helical" evidence="2">
    <location>
        <begin position="29"/>
        <end position="54"/>
    </location>
</feature>
<evidence type="ECO:0000256" key="1">
    <source>
        <dbReference type="SAM" id="MobiDB-lite"/>
    </source>
</evidence>
<sequence length="352" mass="35212">MGAAPETPVRGAGPGAAPPTAPRRSGVQVLLLALGVVLLSVAAMVFLFFAFVVADLEMRSLITAAVSVIVLVLAWFLRARRLPGTAEGVSAVGAVLLVLDAWIIRANGLFGTERVESAAYWGAALLVVAAVLAGAGILSRLRLPRLAAAALAPAGVFLGGFAIAPDDEVATGLWLGGTAVALLGAASRFIGPRPERIIVRTFGFTGGGIALATAAWALPSVGLGAFWSFLAVALVWAVVLIASPSSAAGTSGWRVLASVAVGLSVPLAFVLGIALDRGTTTVWLAPGLAALVTCAIAATRRMGAVRRDALPALLAASAVALAATLPALLIALGGLASLASDVIGLWALSATA</sequence>
<dbReference type="Proteomes" id="UP000292881">
    <property type="component" value="Unassembled WGS sequence"/>
</dbReference>
<dbReference type="AlphaFoldDB" id="A0A4Q2J8L2"/>
<feature type="transmembrane region" description="Helical" evidence="2">
    <location>
        <begin position="146"/>
        <end position="165"/>
    </location>
</feature>
<keyword evidence="2" id="KW-0812">Transmembrane</keyword>
<feature type="transmembrane region" description="Helical" evidence="2">
    <location>
        <begin position="197"/>
        <end position="218"/>
    </location>
</feature>
<feature type="region of interest" description="Disordered" evidence="1">
    <location>
        <begin position="1"/>
        <end position="22"/>
    </location>
</feature>
<comment type="caution">
    <text evidence="3">The sequence shown here is derived from an EMBL/GenBank/DDBJ whole genome shotgun (WGS) entry which is preliminary data.</text>
</comment>
<feature type="transmembrane region" description="Helical" evidence="2">
    <location>
        <begin position="89"/>
        <end position="106"/>
    </location>
</feature>
<feature type="transmembrane region" description="Helical" evidence="2">
    <location>
        <begin position="310"/>
        <end position="336"/>
    </location>
</feature>
<keyword evidence="2" id="KW-0472">Membrane</keyword>
<proteinExistence type="predicted"/>
<feature type="transmembrane region" description="Helical" evidence="2">
    <location>
        <begin position="60"/>
        <end position="77"/>
    </location>
</feature>
<keyword evidence="2" id="KW-1133">Transmembrane helix</keyword>
<feature type="transmembrane region" description="Helical" evidence="2">
    <location>
        <begin position="281"/>
        <end position="298"/>
    </location>
</feature>
<evidence type="ECO:0000313" key="4">
    <source>
        <dbReference type="Proteomes" id="UP000292881"/>
    </source>
</evidence>
<dbReference type="EMBL" id="SDPL01000667">
    <property type="protein sequence ID" value="RXZ39935.1"/>
    <property type="molecule type" value="Genomic_DNA"/>
</dbReference>
<feature type="transmembrane region" description="Helical" evidence="2">
    <location>
        <begin position="118"/>
        <end position="139"/>
    </location>
</feature>
<protein>
    <recommendedName>
        <fullName evidence="5">DUF2339 domain-containing protein</fullName>
    </recommendedName>
</protein>
<evidence type="ECO:0000313" key="3">
    <source>
        <dbReference type="EMBL" id="RXZ39935.1"/>
    </source>
</evidence>
<feature type="transmembrane region" description="Helical" evidence="2">
    <location>
        <begin position="171"/>
        <end position="190"/>
    </location>
</feature>
<evidence type="ECO:0008006" key="5">
    <source>
        <dbReference type="Google" id="ProtNLM"/>
    </source>
</evidence>
<feature type="transmembrane region" description="Helical" evidence="2">
    <location>
        <begin position="224"/>
        <end position="243"/>
    </location>
</feature>
<organism evidence="3 4">
    <name type="scientific">Agromyces binzhouensis</name>
    <dbReference type="NCBI Taxonomy" id="1817495"/>
    <lineage>
        <taxon>Bacteria</taxon>
        <taxon>Bacillati</taxon>
        <taxon>Actinomycetota</taxon>
        <taxon>Actinomycetes</taxon>
        <taxon>Micrococcales</taxon>
        <taxon>Microbacteriaceae</taxon>
        <taxon>Agromyces</taxon>
    </lineage>
</organism>
<gene>
    <name evidence="3" type="ORF">ESO86_17540</name>
</gene>
<reference evidence="3 4" key="1">
    <citation type="submission" date="2019-01" db="EMBL/GenBank/DDBJ databases">
        <authorList>
            <person name="Li J."/>
        </authorList>
    </citation>
    <scope>NUCLEOTIDE SEQUENCE [LARGE SCALE GENOMIC DNA]</scope>
    <source>
        <strain evidence="3 4">CGMCC 4.7180</strain>
    </source>
</reference>
<name>A0A4Q2J8L2_9MICO</name>
<keyword evidence="4" id="KW-1185">Reference proteome</keyword>
<evidence type="ECO:0000256" key="2">
    <source>
        <dbReference type="SAM" id="Phobius"/>
    </source>
</evidence>
<feature type="non-terminal residue" evidence="3">
    <location>
        <position position="352"/>
    </location>
</feature>
<feature type="transmembrane region" description="Helical" evidence="2">
    <location>
        <begin position="255"/>
        <end position="275"/>
    </location>
</feature>
<accession>A0A4Q2J8L2</accession>